<dbReference type="AlphaFoldDB" id="A0AAN8NCL1"/>
<sequence length="201" mass="22143">TSWPDRGAIPTGDFLEKGRGEVHRVGDYLEKGRGEVHRVDRQELHSGQSEHVIHTLLSMNDAAEIDIINRDESPCKVVSVMDDLPTPQVQTQPTPTTVTTSSPLLDNNKDKEKAKEAPQPQVPVVPYLPIRPVAPNINSFPPAPPMFFVPQRGAARHPHPMSWFPREGYGSLPNYPMPPSVFSAYVRALHGGSSEDNSLGD</sequence>
<feature type="compositionally biased region" description="Low complexity" evidence="1">
    <location>
        <begin position="85"/>
        <end position="103"/>
    </location>
</feature>
<proteinExistence type="predicted"/>
<evidence type="ECO:0000256" key="1">
    <source>
        <dbReference type="SAM" id="MobiDB-lite"/>
    </source>
</evidence>
<dbReference type="Proteomes" id="UP001356427">
    <property type="component" value="Unassembled WGS sequence"/>
</dbReference>
<dbReference type="EMBL" id="JAGTTL010000003">
    <property type="protein sequence ID" value="KAK6324721.1"/>
    <property type="molecule type" value="Genomic_DNA"/>
</dbReference>
<gene>
    <name evidence="2" type="ORF">J4Q44_G00040630</name>
</gene>
<feature type="region of interest" description="Disordered" evidence="1">
    <location>
        <begin position="85"/>
        <end position="119"/>
    </location>
</feature>
<evidence type="ECO:0000313" key="2">
    <source>
        <dbReference type="EMBL" id="KAK6324721.1"/>
    </source>
</evidence>
<name>A0AAN8NCL1_9TELE</name>
<evidence type="ECO:0000313" key="3">
    <source>
        <dbReference type="Proteomes" id="UP001356427"/>
    </source>
</evidence>
<accession>A0AAN8NCL1</accession>
<feature type="non-terminal residue" evidence="2">
    <location>
        <position position="1"/>
    </location>
</feature>
<reference evidence="2 3" key="1">
    <citation type="submission" date="2021-04" db="EMBL/GenBank/DDBJ databases">
        <authorList>
            <person name="De Guttry C."/>
            <person name="Zahm M."/>
            <person name="Klopp C."/>
            <person name="Cabau C."/>
            <person name="Louis A."/>
            <person name="Berthelot C."/>
            <person name="Parey E."/>
            <person name="Roest Crollius H."/>
            <person name="Montfort J."/>
            <person name="Robinson-Rechavi M."/>
            <person name="Bucao C."/>
            <person name="Bouchez O."/>
            <person name="Gislard M."/>
            <person name="Lluch J."/>
            <person name="Milhes M."/>
            <person name="Lampietro C."/>
            <person name="Lopez Roques C."/>
            <person name="Donnadieu C."/>
            <person name="Braasch I."/>
            <person name="Desvignes T."/>
            <person name="Postlethwait J."/>
            <person name="Bobe J."/>
            <person name="Wedekind C."/>
            <person name="Guiguen Y."/>
        </authorList>
    </citation>
    <scope>NUCLEOTIDE SEQUENCE [LARGE SCALE GENOMIC DNA]</scope>
    <source>
        <strain evidence="2">Cs_M1</strain>
        <tissue evidence="2">Blood</tissue>
    </source>
</reference>
<comment type="caution">
    <text evidence="2">The sequence shown here is derived from an EMBL/GenBank/DDBJ whole genome shotgun (WGS) entry which is preliminary data.</text>
</comment>
<protein>
    <submittedName>
        <fullName evidence="2">Uncharacterized protein</fullName>
    </submittedName>
</protein>
<organism evidence="2 3">
    <name type="scientific">Coregonus suidteri</name>
    <dbReference type="NCBI Taxonomy" id="861788"/>
    <lineage>
        <taxon>Eukaryota</taxon>
        <taxon>Metazoa</taxon>
        <taxon>Chordata</taxon>
        <taxon>Craniata</taxon>
        <taxon>Vertebrata</taxon>
        <taxon>Euteleostomi</taxon>
        <taxon>Actinopterygii</taxon>
        <taxon>Neopterygii</taxon>
        <taxon>Teleostei</taxon>
        <taxon>Protacanthopterygii</taxon>
        <taxon>Salmoniformes</taxon>
        <taxon>Salmonidae</taxon>
        <taxon>Coregoninae</taxon>
        <taxon>Coregonus</taxon>
    </lineage>
</organism>
<keyword evidence="3" id="KW-1185">Reference proteome</keyword>
<feature type="compositionally biased region" description="Basic and acidic residues" evidence="1">
    <location>
        <begin position="107"/>
        <end position="116"/>
    </location>
</feature>